<evidence type="ECO:0000259" key="1">
    <source>
        <dbReference type="Pfam" id="PF00108"/>
    </source>
</evidence>
<dbReference type="AlphaFoldDB" id="R4KEU9"/>
<dbReference type="KEGG" id="dgi:Desgi_0642"/>
<gene>
    <name evidence="3" type="ORF">Desgi_0642</name>
    <name evidence="4" type="ORF">Desgi_0665</name>
</gene>
<evidence type="ECO:0000259" key="2">
    <source>
        <dbReference type="Pfam" id="PF22691"/>
    </source>
</evidence>
<keyword evidence="3" id="KW-0808">Transferase</keyword>
<dbReference type="HOGENOM" id="CLU_035425_4_0_9"/>
<dbReference type="RefSeq" id="WP_006524657.1">
    <property type="nucleotide sequence ID" value="NC_021184.1"/>
</dbReference>
<dbReference type="PANTHER" id="PTHR42870:SF1">
    <property type="entry name" value="NON-SPECIFIC LIPID-TRANSFER PROTEIN-LIKE 2"/>
    <property type="match status" value="1"/>
</dbReference>
<evidence type="ECO:0000313" key="5">
    <source>
        <dbReference type="Proteomes" id="UP000013520"/>
    </source>
</evidence>
<proteinExistence type="predicted"/>
<accession>R4KEU9</accession>
<dbReference type="EMBL" id="CP003273">
    <property type="protein sequence ID" value="AGL00220.1"/>
    <property type="molecule type" value="Genomic_DNA"/>
</dbReference>
<dbReference type="PIRSF" id="PIRSF000429">
    <property type="entry name" value="Ac-CoA_Ac_transf"/>
    <property type="match status" value="1"/>
</dbReference>
<dbReference type="Gene3D" id="3.40.47.10">
    <property type="match status" value="1"/>
</dbReference>
<dbReference type="OrthoDB" id="9785768at2"/>
<organism evidence="3 5">
    <name type="scientific">Desulfoscipio gibsoniae DSM 7213</name>
    <dbReference type="NCBI Taxonomy" id="767817"/>
    <lineage>
        <taxon>Bacteria</taxon>
        <taxon>Bacillati</taxon>
        <taxon>Bacillota</taxon>
        <taxon>Clostridia</taxon>
        <taxon>Eubacteriales</taxon>
        <taxon>Desulfallaceae</taxon>
        <taxon>Desulfoscipio</taxon>
    </lineage>
</organism>
<dbReference type="Pfam" id="PF22691">
    <property type="entry name" value="Thiolase_C_1"/>
    <property type="match status" value="1"/>
</dbReference>
<feature type="domain" description="Thiolase C-terminal" evidence="2">
    <location>
        <begin position="248"/>
        <end position="370"/>
    </location>
</feature>
<dbReference type="InterPro" id="IPR002155">
    <property type="entry name" value="Thiolase"/>
</dbReference>
<dbReference type="SUPFAM" id="SSF53901">
    <property type="entry name" value="Thiolase-like"/>
    <property type="match status" value="2"/>
</dbReference>
<dbReference type="InterPro" id="IPR020616">
    <property type="entry name" value="Thiolase_N"/>
</dbReference>
<name>R4KEU9_9FIRM</name>
<sequence>MNYRDVYIIGVGMTKIYKKAPVTADELGRQAIHTAVKDAGISPKEIQSIFIGEMGGLSGSVCFGQRVCGTLGLGGVPMANVESACSSGAIAVHLAYKDVATGKSDVAMGIGVQHLSSSRAAGTGLAPDPRDPEGIQGATMAGIYAMRAQRYLHEFDATPTDLALVSVKNRRHAAMNPYSSYQQPITVEEVLSARTIADPLTMLMCCPNADGGAAVIVATKEKALQLGSKLVRIAASSLTSGIFRNDFRDMTEMEITIRCTKKAYDMAGVGPDDINMVECHDAFAIGEFLYYEAMGFCKHGEAGHFIRSGGPDYGGKVVFSPRGGLLSCGHPTGCTGAAQIVEATWQLRGDAGARQVPDCKAAITHVTGGGVYGLDNAACTMHILTR</sequence>
<evidence type="ECO:0000313" key="3">
    <source>
        <dbReference type="EMBL" id="AGL00197.1"/>
    </source>
</evidence>
<keyword evidence="5" id="KW-1185">Reference proteome</keyword>
<dbReference type="CDD" id="cd00829">
    <property type="entry name" value="SCP-x_thiolase"/>
    <property type="match status" value="1"/>
</dbReference>
<dbReference type="Pfam" id="PF00108">
    <property type="entry name" value="Thiolase_N"/>
    <property type="match status" value="1"/>
</dbReference>
<dbReference type="eggNOG" id="COG0183">
    <property type="taxonomic scope" value="Bacteria"/>
</dbReference>
<dbReference type="InterPro" id="IPR016039">
    <property type="entry name" value="Thiolase-like"/>
</dbReference>
<dbReference type="InterPro" id="IPR055140">
    <property type="entry name" value="Thiolase_C_2"/>
</dbReference>
<dbReference type="EMBL" id="CP003273">
    <property type="protein sequence ID" value="AGL00197.1"/>
    <property type="molecule type" value="Genomic_DNA"/>
</dbReference>
<dbReference type="KEGG" id="dgi:Desgi_0665"/>
<dbReference type="STRING" id="767817.Desgi_0642"/>
<evidence type="ECO:0000313" key="4">
    <source>
        <dbReference type="EMBL" id="AGL00220.1"/>
    </source>
</evidence>
<dbReference type="PANTHER" id="PTHR42870">
    <property type="entry name" value="ACETYL-COA C-ACETYLTRANSFERASE"/>
    <property type="match status" value="1"/>
</dbReference>
<reference evidence="3 5" key="1">
    <citation type="submission" date="2012-01" db="EMBL/GenBank/DDBJ databases">
        <title>Complete sequence of Desulfotomaculum gibsoniae DSM 7213.</title>
        <authorList>
            <consortium name="US DOE Joint Genome Institute"/>
            <person name="Lucas S."/>
            <person name="Han J."/>
            <person name="Lapidus A."/>
            <person name="Cheng J.-F."/>
            <person name="Goodwin L."/>
            <person name="Pitluck S."/>
            <person name="Peters L."/>
            <person name="Ovchinnikova G."/>
            <person name="Teshima H."/>
            <person name="Detter J.C."/>
            <person name="Han C."/>
            <person name="Tapia R."/>
            <person name="Land M."/>
            <person name="Hauser L."/>
            <person name="Kyrpides N."/>
            <person name="Ivanova N."/>
            <person name="Pagani I."/>
            <person name="Parshina S."/>
            <person name="Plugge C."/>
            <person name="Muyzer G."/>
            <person name="Kuever J."/>
            <person name="Ivanova A."/>
            <person name="Nazina T."/>
            <person name="Klenk H.-P."/>
            <person name="Brambilla E."/>
            <person name="Spring S."/>
            <person name="Stams A.F."/>
            <person name="Woyke T."/>
        </authorList>
    </citation>
    <scope>NUCLEOTIDE SEQUENCE [LARGE SCALE GENOMIC DNA]</scope>
    <source>
        <strain evidence="3 5">DSM 7213</strain>
    </source>
</reference>
<protein>
    <submittedName>
        <fullName evidence="3">Acetyl-CoA acetyltransferase</fullName>
    </submittedName>
</protein>
<dbReference type="Proteomes" id="UP000013520">
    <property type="component" value="Chromosome"/>
</dbReference>
<feature type="domain" description="Thiolase N-terminal" evidence="1">
    <location>
        <begin position="6"/>
        <end position="220"/>
    </location>
</feature>
<dbReference type="GO" id="GO:0016747">
    <property type="term" value="F:acyltransferase activity, transferring groups other than amino-acyl groups"/>
    <property type="evidence" value="ECO:0007669"/>
    <property type="project" value="InterPro"/>
</dbReference>